<dbReference type="Gene3D" id="3.40.50.300">
    <property type="entry name" value="P-loop containing nucleotide triphosphate hydrolases"/>
    <property type="match status" value="1"/>
</dbReference>
<evidence type="ECO:0000256" key="3">
    <source>
        <dbReference type="ARBA" id="ARBA00023134"/>
    </source>
</evidence>
<dbReference type="Proteomes" id="UP001165740">
    <property type="component" value="Chromosome 16"/>
</dbReference>
<dbReference type="AlphaFoldDB" id="A0A9U8EAP2"/>
<dbReference type="PANTHER" id="PTHR10903:SF184">
    <property type="entry name" value="GTP-BINDING PROTEIN A"/>
    <property type="match status" value="1"/>
</dbReference>
<dbReference type="OMA" id="RQEDERM"/>
<dbReference type="InterPro" id="IPR045058">
    <property type="entry name" value="GIMA/IAN/Toc"/>
</dbReference>
<feature type="domain" description="AIG1-type G" evidence="6">
    <location>
        <begin position="8"/>
        <end position="220"/>
    </location>
</feature>
<evidence type="ECO:0000256" key="5">
    <source>
        <dbReference type="SAM" id="MobiDB-lite"/>
    </source>
</evidence>
<keyword evidence="2" id="KW-0547">Nucleotide-binding</keyword>
<evidence type="ECO:0000313" key="7">
    <source>
        <dbReference type="Proteomes" id="UP001165740"/>
    </source>
</evidence>
<dbReference type="RefSeq" id="XP_013080228.2">
    <property type="nucleotide sequence ID" value="XM_013224774.2"/>
</dbReference>
<sequence length="443" mass="50752">MSSVSPNRTQMDLLLIGKTGNGKSATGNTILRRKSFKSVPNSSSVTKQIQQDYSDFYGRCIKVVDGPGVGDTDLSYEDALKLVLKNVQEAIYANPEGYHAFLLVVRFGGRFTKEDVQTIDVLKGIFGDEFVQKYCILVVTCGDNFDPEETGTECFYTWCNQQSGVFKTLVKECNNRVILFDNRTKDLSKQTDQLNRLISMVNSISAMGLRYSHEHFKAAQRNRDRLMVESVVPLIKEESLRETSLIIQQLSRVQLDDPEKQLKTLDDLLKRVDLLLQNITEQDKNTGALKVVIQNVQHVKQCVVDQISNVNEAIEMANIKARRQQEIERLKAEREQQLKDIDDEMKRELQEKIALMEEEQRQTVNKMESMEIALRNKTSEVEEECRKVREAKTSEYISFFRHALFDGIIPMILTIFEANSRNSSDDFSLPGPNRRMIRSPDVD</sequence>
<evidence type="ECO:0000256" key="4">
    <source>
        <dbReference type="SAM" id="Coils"/>
    </source>
</evidence>
<evidence type="ECO:0000313" key="8">
    <source>
        <dbReference type="RefSeq" id="XP_013080227.2"/>
    </source>
</evidence>
<feature type="coiled-coil region" evidence="4">
    <location>
        <begin position="316"/>
        <end position="366"/>
    </location>
</feature>
<dbReference type="FunFam" id="3.40.50.300:FF:000840">
    <property type="entry name" value="Immune-associated nucleotide-binding protein 9"/>
    <property type="match status" value="1"/>
</dbReference>
<dbReference type="GeneID" id="106065859"/>
<dbReference type="KEGG" id="bgt:106065859"/>
<keyword evidence="3" id="KW-0342">GTP-binding</keyword>
<evidence type="ECO:0000313" key="9">
    <source>
        <dbReference type="RefSeq" id="XP_013080228.2"/>
    </source>
</evidence>
<name>A0A9U8EAP2_BIOGL</name>
<feature type="region of interest" description="Disordered" evidence="5">
    <location>
        <begin position="423"/>
        <end position="443"/>
    </location>
</feature>
<dbReference type="InterPro" id="IPR006703">
    <property type="entry name" value="G_AIG1"/>
</dbReference>
<accession>A0A9U8EAP2</accession>
<gene>
    <name evidence="8 9" type="primary">LOC106065859</name>
</gene>
<protein>
    <submittedName>
        <fullName evidence="8 9">GTPase IMAP family member 9-like</fullName>
    </submittedName>
</protein>
<dbReference type="InterPro" id="IPR027417">
    <property type="entry name" value="P-loop_NTPase"/>
</dbReference>
<dbReference type="GO" id="GO:0005525">
    <property type="term" value="F:GTP binding"/>
    <property type="evidence" value="ECO:0007669"/>
    <property type="project" value="UniProtKB-KW"/>
</dbReference>
<dbReference type="Pfam" id="PF04548">
    <property type="entry name" value="AIG1"/>
    <property type="match status" value="1"/>
</dbReference>
<evidence type="ECO:0000256" key="2">
    <source>
        <dbReference type="ARBA" id="ARBA00022741"/>
    </source>
</evidence>
<comment type="similarity">
    <text evidence="1">Belongs to the TRAFAC class TrmE-Era-EngA-EngB-Septin-like GTPase superfamily. AIG1/Toc34/Toc159-like paraseptin GTPase family. IAN subfamily.</text>
</comment>
<dbReference type="SUPFAM" id="SSF52540">
    <property type="entry name" value="P-loop containing nucleoside triphosphate hydrolases"/>
    <property type="match status" value="1"/>
</dbReference>
<dbReference type="OrthoDB" id="5985928at2759"/>
<reference evidence="8 9" key="1">
    <citation type="submission" date="2025-04" db="UniProtKB">
        <authorList>
            <consortium name="RefSeq"/>
        </authorList>
    </citation>
    <scope>IDENTIFICATION</scope>
</reference>
<evidence type="ECO:0000259" key="6">
    <source>
        <dbReference type="PROSITE" id="PS51720"/>
    </source>
</evidence>
<keyword evidence="4" id="KW-0175">Coiled coil</keyword>
<dbReference type="PANTHER" id="PTHR10903">
    <property type="entry name" value="GTPASE, IMAP FAMILY MEMBER-RELATED"/>
    <property type="match status" value="1"/>
</dbReference>
<keyword evidence="7" id="KW-1185">Reference proteome</keyword>
<proteinExistence type="inferred from homology"/>
<organism evidence="7 9">
    <name type="scientific">Biomphalaria glabrata</name>
    <name type="common">Bloodfluke planorb</name>
    <name type="synonym">Freshwater snail</name>
    <dbReference type="NCBI Taxonomy" id="6526"/>
    <lineage>
        <taxon>Eukaryota</taxon>
        <taxon>Metazoa</taxon>
        <taxon>Spiralia</taxon>
        <taxon>Lophotrochozoa</taxon>
        <taxon>Mollusca</taxon>
        <taxon>Gastropoda</taxon>
        <taxon>Heterobranchia</taxon>
        <taxon>Euthyneura</taxon>
        <taxon>Panpulmonata</taxon>
        <taxon>Hygrophila</taxon>
        <taxon>Lymnaeoidea</taxon>
        <taxon>Planorbidae</taxon>
        <taxon>Biomphalaria</taxon>
    </lineage>
</organism>
<evidence type="ECO:0000256" key="1">
    <source>
        <dbReference type="ARBA" id="ARBA00008535"/>
    </source>
</evidence>
<dbReference type="PROSITE" id="PS51720">
    <property type="entry name" value="G_AIG1"/>
    <property type="match status" value="1"/>
</dbReference>
<dbReference type="RefSeq" id="XP_013080227.2">
    <property type="nucleotide sequence ID" value="XM_013224773.2"/>
</dbReference>